<organism evidence="2 3">
    <name type="scientific">Streptomyces qinzhouensis</name>
    <dbReference type="NCBI Taxonomy" id="2599401"/>
    <lineage>
        <taxon>Bacteria</taxon>
        <taxon>Bacillati</taxon>
        <taxon>Actinomycetota</taxon>
        <taxon>Actinomycetes</taxon>
        <taxon>Kitasatosporales</taxon>
        <taxon>Streptomycetaceae</taxon>
        <taxon>Streptomyces</taxon>
    </lineage>
</organism>
<dbReference type="PANTHER" id="PTHR43319:SF3">
    <property type="entry name" value="BETA-LACTAMASE-RELATED DOMAIN-CONTAINING PROTEIN"/>
    <property type="match status" value="1"/>
</dbReference>
<dbReference type="AlphaFoldDB" id="A0A5B8JKW2"/>
<dbReference type="Pfam" id="PF00144">
    <property type="entry name" value="Beta-lactamase"/>
    <property type="match status" value="1"/>
</dbReference>
<gene>
    <name evidence="2" type="ORF">FQU76_33000</name>
</gene>
<evidence type="ECO:0000313" key="2">
    <source>
        <dbReference type="EMBL" id="QDY80541.1"/>
    </source>
</evidence>
<evidence type="ECO:0000259" key="1">
    <source>
        <dbReference type="Pfam" id="PF00144"/>
    </source>
</evidence>
<dbReference type="InterPro" id="IPR012338">
    <property type="entry name" value="Beta-lactam/transpept-like"/>
</dbReference>
<dbReference type="Gene3D" id="3.40.710.10">
    <property type="entry name" value="DD-peptidase/beta-lactamase superfamily"/>
    <property type="match status" value="1"/>
</dbReference>
<dbReference type="Proteomes" id="UP000320580">
    <property type="component" value="Chromosome"/>
</dbReference>
<feature type="domain" description="Beta-lactamase-related" evidence="1">
    <location>
        <begin position="9"/>
        <end position="349"/>
    </location>
</feature>
<dbReference type="PANTHER" id="PTHR43319">
    <property type="entry name" value="BETA-LACTAMASE-RELATED"/>
    <property type="match status" value="1"/>
</dbReference>
<protein>
    <submittedName>
        <fullName evidence="2">Beta-lactamase family protein</fullName>
    </submittedName>
</protein>
<dbReference type="KEGG" id="sqz:FQU76_33000"/>
<dbReference type="EMBL" id="CP042266">
    <property type="protein sequence ID" value="QDY80541.1"/>
    <property type="molecule type" value="Genomic_DNA"/>
</dbReference>
<reference evidence="2 3" key="1">
    <citation type="submission" date="2019-07" db="EMBL/GenBank/DDBJ databases">
        <authorList>
            <person name="Zhu P."/>
        </authorList>
    </citation>
    <scope>NUCLEOTIDE SEQUENCE [LARGE SCALE GENOMIC DNA]</scope>
    <source>
        <strain evidence="2 3">SSL-25</strain>
    </source>
</reference>
<dbReference type="InterPro" id="IPR001466">
    <property type="entry name" value="Beta-lactam-related"/>
</dbReference>
<keyword evidence="3" id="KW-1185">Reference proteome</keyword>
<dbReference type="RefSeq" id="WP_146483934.1">
    <property type="nucleotide sequence ID" value="NZ_CP042266.1"/>
</dbReference>
<proteinExistence type="predicted"/>
<sequence>MSDIQQQIQQAADHLVESGAERGLQVAVYHRGVQVVDVAVGTADPATGRAVTPGTVFYNYSIGKAAMATVVHVLAERGLFGYDTPVAELWPAFAAHGKEKVTVRQVLDHTAGVPGIPLDTTVEDICDWERIVARVADERLWWQPGRAMGYHAYTFGYILGEVVRRATGKRVSRVLAEEVAGPLGFADELYFGMPAAEHGRLAVLEDQPGAAEMFAGLPEDLPMFKAGPTALMPTAALGNRTDVLAADIPAGAKTSARAIARMYAALLGSLPGHTLISPQRLHEAIAVSSSGTDQVFGPDSSWGLGYALGLPGREGTGSVFGMAGAGGSYAFGDPKHGIAFALTKNRLDMGFDTLDRIVPLVYGALTEHSG</sequence>
<evidence type="ECO:0000313" key="3">
    <source>
        <dbReference type="Proteomes" id="UP000320580"/>
    </source>
</evidence>
<accession>A0A5B8JKW2</accession>
<dbReference type="InterPro" id="IPR052907">
    <property type="entry name" value="Beta-lactamase/esterase"/>
</dbReference>
<name>A0A5B8JKW2_9ACTN</name>
<dbReference type="OrthoDB" id="9809635at2"/>
<dbReference type="SUPFAM" id="SSF56601">
    <property type="entry name" value="beta-lactamase/transpeptidase-like"/>
    <property type="match status" value="1"/>
</dbReference>